<evidence type="ECO:0000313" key="1">
    <source>
        <dbReference type="EMBL" id="CAK0882290.1"/>
    </source>
</evidence>
<accession>A0ABN9WBX2</accession>
<organism evidence="1 2">
    <name type="scientific">Prorocentrum cordatum</name>
    <dbReference type="NCBI Taxonomy" id="2364126"/>
    <lineage>
        <taxon>Eukaryota</taxon>
        <taxon>Sar</taxon>
        <taxon>Alveolata</taxon>
        <taxon>Dinophyceae</taxon>
        <taxon>Prorocentrales</taxon>
        <taxon>Prorocentraceae</taxon>
        <taxon>Prorocentrum</taxon>
    </lineage>
</organism>
<keyword evidence="2" id="KW-1185">Reference proteome</keyword>
<proteinExistence type="predicted"/>
<gene>
    <name evidence="1" type="ORF">PCOR1329_LOCUS64854</name>
</gene>
<dbReference type="EMBL" id="CAUYUJ010018282">
    <property type="protein sequence ID" value="CAK0882290.1"/>
    <property type="molecule type" value="Genomic_DNA"/>
</dbReference>
<comment type="caution">
    <text evidence="1">The sequence shown here is derived from an EMBL/GenBank/DDBJ whole genome shotgun (WGS) entry which is preliminary data.</text>
</comment>
<evidence type="ECO:0000313" key="2">
    <source>
        <dbReference type="Proteomes" id="UP001189429"/>
    </source>
</evidence>
<dbReference type="Proteomes" id="UP001189429">
    <property type="component" value="Unassembled WGS sequence"/>
</dbReference>
<feature type="non-terminal residue" evidence="1">
    <location>
        <position position="312"/>
    </location>
</feature>
<name>A0ABN9WBX2_9DINO</name>
<reference evidence="1" key="1">
    <citation type="submission" date="2023-10" db="EMBL/GenBank/DDBJ databases">
        <authorList>
            <person name="Chen Y."/>
            <person name="Shah S."/>
            <person name="Dougan E. K."/>
            <person name="Thang M."/>
            <person name="Chan C."/>
        </authorList>
    </citation>
    <scope>NUCLEOTIDE SEQUENCE [LARGE SCALE GENOMIC DNA]</scope>
</reference>
<sequence>MLKRSSSNSVPQYIRMITPLEVYPKCSSVEALRDLWWHPLLSEKGATPSLVKRVEFIRLPMELITPGPAGPRHRFDGLAIFVISPSLPKILPRMLHTEDPISSIEEQPPYILDVPVVALPIVYAFMEDPGMSGAAIGRVSRSPGHTADAPRTIVEIRLHRSISALEQELRMRRVRSAALPPDSFYGSHAMFSDPAALIADLAHPSAACKAWPLCSGLILLSSQKALLLTEAEADTWQPVLDKALQEDTGTAILKLQWKPSRHGGREYAVPSATAQQLAALRRTRAPRTRRAARLESVTDAEIRGAASADENE</sequence>
<protein>
    <submittedName>
        <fullName evidence="1">Uncharacterized protein</fullName>
    </submittedName>
</protein>